<organism evidence="1 2">
    <name type="scientific">Shewanella hanedai</name>
    <name type="common">Alteromonas hanedai</name>
    <dbReference type="NCBI Taxonomy" id="25"/>
    <lineage>
        <taxon>Bacteria</taxon>
        <taxon>Pseudomonadati</taxon>
        <taxon>Pseudomonadota</taxon>
        <taxon>Gammaproteobacteria</taxon>
        <taxon>Alteromonadales</taxon>
        <taxon>Shewanellaceae</taxon>
        <taxon>Shewanella</taxon>
    </lineage>
</organism>
<protein>
    <submittedName>
        <fullName evidence="1">Uncharacterized protein</fullName>
    </submittedName>
</protein>
<keyword evidence="2" id="KW-1185">Reference proteome</keyword>
<evidence type="ECO:0000313" key="1">
    <source>
        <dbReference type="EMBL" id="TRY14070.1"/>
    </source>
</evidence>
<dbReference type="Proteomes" id="UP000318126">
    <property type="component" value="Unassembled WGS sequence"/>
</dbReference>
<comment type="caution">
    <text evidence="1">The sequence shown here is derived from an EMBL/GenBank/DDBJ whole genome shotgun (WGS) entry which is preliminary data.</text>
</comment>
<reference evidence="2" key="1">
    <citation type="submission" date="2019-07" db="EMBL/GenBank/DDBJ databases">
        <title>Shewanella sp. YLB-08 draft genomic sequence.</title>
        <authorList>
            <person name="Yu L."/>
        </authorList>
    </citation>
    <scope>NUCLEOTIDE SEQUENCE [LARGE SCALE GENOMIC DNA]</scope>
    <source>
        <strain evidence="2">JCM 20706</strain>
    </source>
</reference>
<accession>A0A553JNR9</accession>
<dbReference type="EMBL" id="VKGK01000013">
    <property type="protein sequence ID" value="TRY14070.1"/>
    <property type="molecule type" value="Genomic_DNA"/>
</dbReference>
<dbReference type="RefSeq" id="WP_144040434.1">
    <property type="nucleotide sequence ID" value="NZ_BMPL01000013.1"/>
</dbReference>
<name>A0A553JNR9_SHEHA</name>
<proteinExistence type="predicted"/>
<evidence type="ECO:0000313" key="2">
    <source>
        <dbReference type="Proteomes" id="UP000318126"/>
    </source>
</evidence>
<dbReference type="OrthoDB" id="5756936at2"/>
<gene>
    <name evidence="1" type="ORF">FN961_12085</name>
</gene>
<dbReference type="AlphaFoldDB" id="A0A553JNR9"/>
<sequence length="297" mass="33641">MQVVLRDNDQGPFLSKVLAYGQAEALLDEAQLAQIKAKAVLMSLKLADKFYNKYKMHLLEHAAFDVIGVASLGLMALSERDLNRALTLLMTPDGIVKSFQKGWSMLSTVSKYKISGKSVYGDIDNILLDRVSSPSDADEWMGWQAYQEALLDFNRQESVACLLKQFYSQASYDPLDCLGLESVFAEVVLYRMFFGPVKIKQDLKQRLAHIELQDSWFTVEHFELQVKNTLAELPTDLAETISVDLGKYFSPGLLRTLTFAKSYREQLLKGVSPERLERLEYKEGLSGLLGWPIYIVM</sequence>